<dbReference type="InterPro" id="IPR004017">
    <property type="entry name" value="Cys_rich_dom"/>
</dbReference>
<dbReference type="EMBL" id="BARV01007672">
    <property type="protein sequence ID" value="GAI11130.1"/>
    <property type="molecule type" value="Genomic_DNA"/>
</dbReference>
<organism evidence="2">
    <name type="scientific">marine sediment metagenome</name>
    <dbReference type="NCBI Taxonomy" id="412755"/>
    <lineage>
        <taxon>unclassified sequences</taxon>
        <taxon>metagenomes</taxon>
        <taxon>ecological metagenomes</taxon>
    </lineage>
</organism>
<name>X1M8V8_9ZZZZ</name>
<gene>
    <name evidence="2" type="ORF">S06H3_15575</name>
</gene>
<dbReference type="Pfam" id="PF02754">
    <property type="entry name" value="CCG"/>
    <property type="match status" value="1"/>
</dbReference>
<evidence type="ECO:0000313" key="2">
    <source>
        <dbReference type="EMBL" id="GAI11130.1"/>
    </source>
</evidence>
<accession>X1M8V8</accession>
<comment type="caution">
    <text evidence="2">The sequence shown here is derived from an EMBL/GenBank/DDBJ whole genome shotgun (WGS) entry which is preliminary data.</text>
</comment>
<dbReference type="GO" id="GO:0016491">
    <property type="term" value="F:oxidoreductase activity"/>
    <property type="evidence" value="ECO:0007669"/>
    <property type="project" value="UniProtKB-ARBA"/>
</dbReference>
<sequence>IGCDSFSKALQVKRIRQAHDTGSDLLVTACPKCQIHLRCAMEDPFLGEELSMEMVDLTSIMINTIQWE</sequence>
<evidence type="ECO:0000259" key="1">
    <source>
        <dbReference type="Pfam" id="PF02754"/>
    </source>
</evidence>
<reference evidence="2" key="1">
    <citation type="journal article" date="2014" name="Front. Microbiol.">
        <title>High frequency of phylogenetically diverse reductive dehalogenase-homologous genes in deep subseafloor sedimentary metagenomes.</title>
        <authorList>
            <person name="Kawai M."/>
            <person name="Futagami T."/>
            <person name="Toyoda A."/>
            <person name="Takaki Y."/>
            <person name="Nishi S."/>
            <person name="Hori S."/>
            <person name="Arai W."/>
            <person name="Tsubouchi T."/>
            <person name="Morono Y."/>
            <person name="Uchiyama I."/>
            <person name="Ito T."/>
            <person name="Fujiyama A."/>
            <person name="Inagaki F."/>
            <person name="Takami H."/>
        </authorList>
    </citation>
    <scope>NUCLEOTIDE SEQUENCE</scope>
    <source>
        <strain evidence="2">Expedition CK06-06</strain>
    </source>
</reference>
<dbReference type="AlphaFoldDB" id="X1M8V8"/>
<feature type="non-terminal residue" evidence="2">
    <location>
        <position position="1"/>
    </location>
</feature>
<proteinExistence type="predicted"/>
<feature type="domain" description="Cysteine-rich" evidence="1">
    <location>
        <begin position="7"/>
        <end position="38"/>
    </location>
</feature>
<protein>
    <recommendedName>
        <fullName evidence="1">Cysteine-rich domain-containing protein</fullName>
    </recommendedName>
</protein>